<dbReference type="InterPro" id="IPR036429">
    <property type="entry name" value="SpoA-like_sf"/>
</dbReference>
<proteinExistence type="predicted"/>
<dbReference type="Proteomes" id="UP000326364">
    <property type="component" value="Unassembled WGS sequence"/>
</dbReference>
<dbReference type="Pfam" id="PF01052">
    <property type="entry name" value="FliMN_C"/>
    <property type="match status" value="1"/>
</dbReference>
<evidence type="ECO:0000313" key="4">
    <source>
        <dbReference type="EMBL" id="KAA9033757.1"/>
    </source>
</evidence>
<evidence type="ECO:0000313" key="5">
    <source>
        <dbReference type="Proteomes" id="UP000325933"/>
    </source>
</evidence>
<comment type="caution">
    <text evidence="4">The sequence shown here is derived from an EMBL/GenBank/DDBJ whole genome shotgun (WGS) entry which is preliminary data.</text>
</comment>
<evidence type="ECO:0000313" key="3">
    <source>
        <dbReference type="EMBL" id="KAA9021395.1"/>
    </source>
</evidence>
<protein>
    <submittedName>
        <fullName evidence="4">FliM/FliN family flagellar motor switch protein</fullName>
    </submittedName>
</protein>
<keyword evidence="4" id="KW-0966">Cell projection</keyword>
<organism evidence="4 5">
    <name type="scientific">Sphingobium limneticum</name>
    <dbReference type="NCBI Taxonomy" id="1007511"/>
    <lineage>
        <taxon>Bacteria</taxon>
        <taxon>Pseudomonadati</taxon>
        <taxon>Pseudomonadota</taxon>
        <taxon>Alphaproteobacteria</taxon>
        <taxon>Sphingomonadales</taxon>
        <taxon>Sphingomonadaceae</taxon>
        <taxon>Sphingobium</taxon>
    </lineage>
</organism>
<reference evidence="5 6" key="1">
    <citation type="submission" date="2019-09" db="EMBL/GenBank/DDBJ databases">
        <authorList>
            <person name="Feng G."/>
        </authorList>
    </citation>
    <scope>NUCLEOTIDE SEQUENCE [LARGE SCALE GENOMIC DNA]</scope>
    <source>
        <strain evidence="4 5">KACC 19283</strain>
        <strain evidence="3 6">KACC 19284</strain>
    </source>
</reference>
<feature type="region of interest" description="Disordered" evidence="1">
    <location>
        <begin position="1"/>
        <end position="20"/>
    </location>
</feature>
<dbReference type="EMBL" id="VYQB01000001">
    <property type="protein sequence ID" value="KAA9021395.1"/>
    <property type="molecule type" value="Genomic_DNA"/>
</dbReference>
<dbReference type="SUPFAM" id="SSF101801">
    <property type="entry name" value="Surface presentation of antigens (SPOA)"/>
    <property type="match status" value="1"/>
</dbReference>
<name>A0A5J5I8P1_9SPHN</name>
<sequence length="98" mass="10434">MISTREDEAMQIHADAPTPDSGFAPDSFAVQLRFELDQADIPLARLQALQEGGILPLQDRDGTLAVRILAGTRAIATGQIVSVGDSYAVLIESVLKEG</sequence>
<keyword evidence="4" id="KW-0282">Flagellum</keyword>
<evidence type="ECO:0000259" key="2">
    <source>
        <dbReference type="Pfam" id="PF01052"/>
    </source>
</evidence>
<dbReference type="Proteomes" id="UP000325933">
    <property type="component" value="Unassembled WGS sequence"/>
</dbReference>
<gene>
    <name evidence="4" type="ORF">F4U95_01490</name>
    <name evidence="3" type="ORF">F4U96_01490</name>
</gene>
<keyword evidence="6" id="KW-1185">Reference proteome</keyword>
<evidence type="ECO:0000256" key="1">
    <source>
        <dbReference type="SAM" id="MobiDB-lite"/>
    </source>
</evidence>
<dbReference type="Gene3D" id="2.30.330.10">
    <property type="entry name" value="SpoA-like"/>
    <property type="match status" value="1"/>
</dbReference>
<dbReference type="EMBL" id="VYQA01000001">
    <property type="protein sequence ID" value="KAA9033757.1"/>
    <property type="molecule type" value="Genomic_DNA"/>
</dbReference>
<feature type="compositionally biased region" description="Basic and acidic residues" evidence="1">
    <location>
        <begin position="1"/>
        <end position="10"/>
    </location>
</feature>
<accession>A0A5J5I8P1</accession>
<dbReference type="InterPro" id="IPR001543">
    <property type="entry name" value="FliN-like_C"/>
</dbReference>
<dbReference type="RefSeq" id="WP_120253221.1">
    <property type="nucleotide sequence ID" value="NZ_VYQB01000001.1"/>
</dbReference>
<evidence type="ECO:0000313" key="6">
    <source>
        <dbReference type="Proteomes" id="UP000326364"/>
    </source>
</evidence>
<keyword evidence="4" id="KW-0969">Cilium</keyword>
<dbReference type="AlphaFoldDB" id="A0A5J5I8P1"/>
<feature type="domain" description="Flagellar motor switch protein FliN-like C-terminal" evidence="2">
    <location>
        <begin position="29"/>
        <end position="95"/>
    </location>
</feature>